<dbReference type="GO" id="GO:0016846">
    <property type="term" value="F:carbon-sulfur lyase activity"/>
    <property type="evidence" value="ECO:0007669"/>
    <property type="project" value="InterPro"/>
</dbReference>
<sequence length="80" mass="8908">MGNECDITFNGDDSLSYFANAKSLRWFMESKPEEKIKRMHNVVVNTIVDDRYIVIGNGSSQLVQAALYALSPTNQPAPIS</sequence>
<dbReference type="Proteomes" id="UP000824120">
    <property type="component" value="Unassembled WGS sequence"/>
</dbReference>
<protein>
    <recommendedName>
        <fullName evidence="1">Alliinase C-terminal domain-containing protein</fullName>
    </recommendedName>
</protein>
<dbReference type="InterPro" id="IPR015421">
    <property type="entry name" value="PyrdxlP-dep_Trfase_major"/>
</dbReference>
<dbReference type="AlphaFoldDB" id="A0A9J5VYL9"/>
<reference evidence="2" key="1">
    <citation type="submission" date="2020-09" db="EMBL/GenBank/DDBJ databases">
        <title>De no assembly of potato wild relative species, Solanum commersonii.</title>
        <authorList>
            <person name="Cho K."/>
        </authorList>
    </citation>
    <scope>NUCLEOTIDE SEQUENCE</scope>
    <source>
        <strain evidence="2">LZ3.2</strain>
        <tissue evidence="2">Leaf</tissue>
    </source>
</reference>
<dbReference type="Gene3D" id="3.40.640.10">
    <property type="entry name" value="Type I PLP-dependent aspartate aminotransferase-like (Major domain)"/>
    <property type="match status" value="1"/>
</dbReference>
<organism evidence="2 3">
    <name type="scientific">Solanum commersonii</name>
    <name type="common">Commerson's wild potato</name>
    <name type="synonym">Commerson's nightshade</name>
    <dbReference type="NCBI Taxonomy" id="4109"/>
    <lineage>
        <taxon>Eukaryota</taxon>
        <taxon>Viridiplantae</taxon>
        <taxon>Streptophyta</taxon>
        <taxon>Embryophyta</taxon>
        <taxon>Tracheophyta</taxon>
        <taxon>Spermatophyta</taxon>
        <taxon>Magnoliopsida</taxon>
        <taxon>eudicotyledons</taxon>
        <taxon>Gunneridae</taxon>
        <taxon>Pentapetalae</taxon>
        <taxon>asterids</taxon>
        <taxon>lamiids</taxon>
        <taxon>Solanales</taxon>
        <taxon>Solanaceae</taxon>
        <taxon>Solanoideae</taxon>
        <taxon>Solaneae</taxon>
        <taxon>Solanum</taxon>
    </lineage>
</organism>
<proteinExistence type="predicted"/>
<gene>
    <name evidence="2" type="ORF">H5410_064723</name>
</gene>
<dbReference type="OrthoDB" id="2020362at2759"/>
<keyword evidence="3" id="KW-1185">Reference proteome</keyword>
<evidence type="ECO:0000313" key="3">
    <source>
        <dbReference type="Proteomes" id="UP000824120"/>
    </source>
</evidence>
<evidence type="ECO:0000313" key="2">
    <source>
        <dbReference type="EMBL" id="KAG5568260.1"/>
    </source>
</evidence>
<name>A0A9J5VYL9_SOLCO</name>
<dbReference type="EMBL" id="JACXVP010000182">
    <property type="protein sequence ID" value="KAG5568260.1"/>
    <property type="molecule type" value="Genomic_DNA"/>
</dbReference>
<feature type="non-terminal residue" evidence="2">
    <location>
        <position position="80"/>
    </location>
</feature>
<accession>A0A9J5VYL9</accession>
<evidence type="ECO:0000259" key="1">
    <source>
        <dbReference type="Pfam" id="PF04864"/>
    </source>
</evidence>
<dbReference type="InterPro" id="IPR006948">
    <property type="entry name" value="Alliinase_C"/>
</dbReference>
<feature type="domain" description="Alliinase C-terminal" evidence="1">
    <location>
        <begin position="3"/>
        <end position="76"/>
    </location>
</feature>
<dbReference type="Pfam" id="PF04864">
    <property type="entry name" value="Alliinase_C"/>
    <property type="match status" value="1"/>
</dbReference>
<comment type="caution">
    <text evidence="2">The sequence shown here is derived from an EMBL/GenBank/DDBJ whole genome shotgun (WGS) entry which is preliminary data.</text>
</comment>